<protein>
    <recommendedName>
        <fullName evidence="5">Transmembrane protein</fullName>
    </recommendedName>
</protein>
<dbReference type="Pfam" id="PF09608">
    <property type="entry name" value="Alph_Pro_TM"/>
    <property type="match status" value="1"/>
</dbReference>
<reference evidence="3 4" key="1">
    <citation type="journal article" date="2010" name="J. Bacteriol.">
        <title>Genome sequences of Pelagibaca bermudensis HTCC2601T and Maritimibacter alkaliphilus HTCC2654T, the type strains of two marine Roseobacter genera.</title>
        <authorList>
            <person name="Thrash J.C."/>
            <person name="Cho J.C."/>
            <person name="Ferriera S."/>
            <person name="Johnson J."/>
            <person name="Vergin K.L."/>
            <person name="Giovannoni S.J."/>
        </authorList>
    </citation>
    <scope>NUCLEOTIDE SEQUENCE [LARGE SCALE GENOMIC DNA]</scope>
    <source>
        <strain evidence="3 4">HTCC2654</strain>
    </source>
</reference>
<organism evidence="3 4">
    <name type="scientific">Maritimibacter alkaliphilus HTCC2654</name>
    <dbReference type="NCBI Taxonomy" id="314271"/>
    <lineage>
        <taxon>Bacteria</taxon>
        <taxon>Pseudomonadati</taxon>
        <taxon>Pseudomonadota</taxon>
        <taxon>Alphaproteobacteria</taxon>
        <taxon>Rhodobacterales</taxon>
        <taxon>Roseobacteraceae</taxon>
        <taxon>Maritimibacter</taxon>
    </lineage>
</organism>
<feature type="transmembrane region" description="Helical" evidence="1">
    <location>
        <begin position="226"/>
        <end position="247"/>
    </location>
</feature>
<dbReference type="OrthoDB" id="9815212at2"/>
<dbReference type="EMBL" id="AAMT01000005">
    <property type="protein sequence ID" value="EAQ13329.1"/>
    <property type="molecule type" value="Genomic_DNA"/>
</dbReference>
<dbReference type="RefSeq" id="WP_008330958.1">
    <property type="nucleotide sequence ID" value="NZ_CH902578.1"/>
</dbReference>
<sequence length="253" mass="28157">MLRLVLILTLFLAVPARAQQEQIVAGMSQNRVAIDATFVGSEILVFGAVKRERPAPDSELGVVVVIEGPTQAITVRRKDRRFGIWINTDEVRVSNVPSFYAVATSGVFDDVVNEEANARRLVSIDEAIWILDRPDIADEQAFVDAVIRIREEADLYTLKESSIDLNQETLFSTAVQLPSNLVEGLYTARIYLTRNGNIVSDHISYVSVQKVGLERWLYNLAHDQPLWYGLLSLAIAIIAGYGASTAFRMFSRG</sequence>
<keyword evidence="1" id="KW-1133">Transmembrane helix</keyword>
<dbReference type="AlphaFoldDB" id="A3VEJ1"/>
<proteinExistence type="predicted"/>
<feature type="signal peptide" evidence="2">
    <location>
        <begin position="1"/>
        <end position="18"/>
    </location>
</feature>
<evidence type="ECO:0000313" key="4">
    <source>
        <dbReference type="Proteomes" id="UP000002931"/>
    </source>
</evidence>
<gene>
    <name evidence="3" type="ORF">RB2654_09674</name>
</gene>
<name>A3VEJ1_9RHOB</name>
<feature type="chain" id="PRO_5002660295" description="Transmembrane protein" evidence="2">
    <location>
        <begin position="19"/>
        <end position="253"/>
    </location>
</feature>
<evidence type="ECO:0000313" key="3">
    <source>
        <dbReference type="EMBL" id="EAQ13329.1"/>
    </source>
</evidence>
<accession>A3VEJ1</accession>
<keyword evidence="1" id="KW-0812">Transmembrane</keyword>
<keyword evidence="1" id="KW-0472">Membrane</keyword>
<dbReference type="HOGENOM" id="CLU_068410_0_0_5"/>
<comment type="caution">
    <text evidence="3">The sequence shown here is derived from an EMBL/GenBank/DDBJ whole genome shotgun (WGS) entry which is preliminary data.</text>
</comment>
<keyword evidence="4" id="KW-1185">Reference proteome</keyword>
<evidence type="ECO:0008006" key="5">
    <source>
        <dbReference type="Google" id="ProtNLM"/>
    </source>
</evidence>
<evidence type="ECO:0000256" key="1">
    <source>
        <dbReference type="SAM" id="Phobius"/>
    </source>
</evidence>
<dbReference type="eggNOG" id="ENOG50315WQ">
    <property type="taxonomic scope" value="Bacteria"/>
</dbReference>
<dbReference type="InterPro" id="IPR019088">
    <property type="entry name" value="CHP02186-rel_TM"/>
</dbReference>
<evidence type="ECO:0000256" key="2">
    <source>
        <dbReference type="SAM" id="SignalP"/>
    </source>
</evidence>
<dbReference type="STRING" id="314271.RB2654_09674"/>
<keyword evidence="2" id="KW-0732">Signal</keyword>
<dbReference type="Proteomes" id="UP000002931">
    <property type="component" value="Unassembled WGS sequence"/>
</dbReference>